<dbReference type="EMBL" id="JAXIVS010000003">
    <property type="protein sequence ID" value="MDY7227057.1"/>
    <property type="molecule type" value="Genomic_DNA"/>
</dbReference>
<dbReference type="Proteomes" id="UP001291309">
    <property type="component" value="Unassembled WGS sequence"/>
</dbReference>
<evidence type="ECO:0000313" key="1">
    <source>
        <dbReference type="EMBL" id="MDY7227057.1"/>
    </source>
</evidence>
<dbReference type="RefSeq" id="WP_321545773.1">
    <property type="nucleotide sequence ID" value="NZ_JAXIVS010000003.1"/>
</dbReference>
<gene>
    <name evidence="1" type="ORF">SYV04_11675</name>
</gene>
<comment type="caution">
    <text evidence="1">The sequence shown here is derived from an EMBL/GenBank/DDBJ whole genome shotgun (WGS) entry which is preliminary data.</text>
</comment>
<proteinExistence type="predicted"/>
<protein>
    <submittedName>
        <fullName evidence="1">Uncharacterized protein</fullName>
    </submittedName>
</protein>
<reference evidence="1 2" key="1">
    <citation type="submission" date="2023-12" db="EMBL/GenBank/DDBJ databases">
        <title>the genome sequence of Hyalangium sp. s54d21.</title>
        <authorList>
            <person name="Zhang X."/>
        </authorList>
    </citation>
    <scope>NUCLEOTIDE SEQUENCE [LARGE SCALE GENOMIC DNA]</scope>
    <source>
        <strain evidence="2">s54d21</strain>
    </source>
</reference>
<sequence length="51" mass="5178">MPVRGGIATNDHMTSVALAAEGQGLAYALEPAVAPPRAPWFRGTVSGGART</sequence>
<organism evidence="1 2">
    <name type="scientific">Hyalangium rubrum</name>
    <dbReference type="NCBI Taxonomy" id="3103134"/>
    <lineage>
        <taxon>Bacteria</taxon>
        <taxon>Pseudomonadati</taxon>
        <taxon>Myxococcota</taxon>
        <taxon>Myxococcia</taxon>
        <taxon>Myxococcales</taxon>
        <taxon>Cystobacterineae</taxon>
        <taxon>Archangiaceae</taxon>
        <taxon>Hyalangium</taxon>
    </lineage>
</organism>
<accession>A0ABU5H0S8</accession>
<name>A0ABU5H0S8_9BACT</name>
<keyword evidence="2" id="KW-1185">Reference proteome</keyword>
<evidence type="ECO:0000313" key="2">
    <source>
        <dbReference type="Proteomes" id="UP001291309"/>
    </source>
</evidence>